<proteinExistence type="predicted"/>
<name>A0ABV5VZ23_9BACL</name>
<gene>
    <name evidence="3" type="ORF">ACFFNY_17990</name>
</gene>
<dbReference type="PANTHER" id="PTHR43189:SF1">
    <property type="entry name" value="ZINC-TYPE ALCOHOL DEHYDROGENASE-LIKE PROTEIN C1198.01"/>
    <property type="match status" value="1"/>
</dbReference>
<dbReference type="SUPFAM" id="SSF50129">
    <property type="entry name" value="GroES-like"/>
    <property type="match status" value="1"/>
</dbReference>
<dbReference type="Pfam" id="PF13602">
    <property type="entry name" value="ADH_zinc_N_2"/>
    <property type="match status" value="1"/>
</dbReference>
<dbReference type="SUPFAM" id="SSF51735">
    <property type="entry name" value="NAD(P)-binding Rossmann-fold domains"/>
    <property type="match status" value="1"/>
</dbReference>
<dbReference type="Proteomes" id="UP001589619">
    <property type="component" value="Unassembled WGS sequence"/>
</dbReference>
<evidence type="ECO:0000313" key="4">
    <source>
        <dbReference type="Proteomes" id="UP001589619"/>
    </source>
</evidence>
<protein>
    <submittedName>
        <fullName evidence="3">Zinc-binding dehydrogenase</fullName>
    </submittedName>
</protein>
<dbReference type="InterPro" id="IPR013154">
    <property type="entry name" value="ADH-like_N"/>
</dbReference>
<evidence type="ECO:0000256" key="1">
    <source>
        <dbReference type="ARBA" id="ARBA00023002"/>
    </source>
</evidence>
<dbReference type="RefSeq" id="WP_344901341.1">
    <property type="nucleotide sequence ID" value="NZ_BAAAYO010000001.1"/>
</dbReference>
<dbReference type="Pfam" id="PF08240">
    <property type="entry name" value="ADH_N"/>
    <property type="match status" value="1"/>
</dbReference>
<keyword evidence="4" id="KW-1185">Reference proteome</keyword>
<feature type="domain" description="Alcohol dehydrogenase-like N-terminal" evidence="2">
    <location>
        <begin position="76"/>
        <end position="146"/>
    </location>
</feature>
<dbReference type="EMBL" id="JBHMAG010000012">
    <property type="protein sequence ID" value="MFB9753461.1"/>
    <property type="molecule type" value="Genomic_DNA"/>
</dbReference>
<dbReference type="Gene3D" id="3.40.50.720">
    <property type="entry name" value="NAD(P)-binding Rossmann-like Domain"/>
    <property type="match status" value="1"/>
</dbReference>
<dbReference type="PANTHER" id="PTHR43189">
    <property type="entry name" value="ZINC-TYPE ALCOHOL DEHYDROGENASE-LIKE PROTEIN C1198.01-RELATED"/>
    <property type="match status" value="1"/>
</dbReference>
<evidence type="ECO:0000313" key="3">
    <source>
        <dbReference type="EMBL" id="MFB9753461.1"/>
    </source>
</evidence>
<reference evidence="3 4" key="1">
    <citation type="submission" date="2024-09" db="EMBL/GenBank/DDBJ databases">
        <authorList>
            <person name="Sun Q."/>
            <person name="Mori K."/>
        </authorList>
    </citation>
    <scope>NUCLEOTIDE SEQUENCE [LARGE SCALE GENOMIC DNA]</scope>
    <source>
        <strain evidence="3 4">JCM 12520</strain>
    </source>
</reference>
<comment type="caution">
    <text evidence="3">The sequence shown here is derived from an EMBL/GenBank/DDBJ whole genome shotgun (WGS) entry which is preliminary data.</text>
</comment>
<sequence length="347" mass="37304">MFHTGAIDGSAVCPGDTEDAMKAHAVVFTNNNEVEYKEVQVPEPGDNDVLIELDYSWISIGTESSYLRGERIRGEVPYRLGDSRPFPIVAGYQKTGIVRAIGSAVRGFEVGERVFAAISKVSGMFDAFGGHVDPAVTPVNHIWKLPAGASPEDYCGLVLTQVGYNCGMRPSLAEGDEAVVIGDGLVGQWAAQTLLHRGAQVTVLGRHDGRLAYLPSPIRGVNTRTTGLSDALAGRRLAVVVDTVGDMGAFRAIQPYMKHNSHFVSAGFLGEEGTVDIQTLRGQEITLHTPSGWTAERMEATIAAISQGWLKTSPLITHRFRAEQAAEAWKVIQSGKASCLGVVLDWT</sequence>
<evidence type="ECO:0000259" key="2">
    <source>
        <dbReference type="Pfam" id="PF08240"/>
    </source>
</evidence>
<dbReference type="Gene3D" id="3.90.180.10">
    <property type="entry name" value="Medium-chain alcohol dehydrogenases, catalytic domain"/>
    <property type="match status" value="2"/>
</dbReference>
<accession>A0ABV5VZ23</accession>
<dbReference type="InterPro" id="IPR011032">
    <property type="entry name" value="GroES-like_sf"/>
</dbReference>
<keyword evidence="1" id="KW-0560">Oxidoreductase</keyword>
<organism evidence="3 4">
    <name type="scientific">Paenibacillus hodogayensis</name>
    <dbReference type="NCBI Taxonomy" id="279208"/>
    <lineage>
        <taxon>Bacteria</taxon>
        <taxon>Bacillati</taxon>
        <taxon>Bacillota</taxon>
        <taxon>Bacilli</taxon>
        <taxon>Bacillales</taxon>
        <taxon>Paenibacillaceae</taxon>
        <taxon>Paenibacillus</taxon>
    </lineage>
</organism>
<dbReference type="InterPro" id="IPR036291">
    <property type="entry name" value="NAD(P)-bd_dom_sf"/>
</dbReference>